<evidence type="ECO:0000313" key="2">
    <source>
        <dbReference type="Proteomes" id="UP001060085"/>
    </source>
</evidence>
<dbReference type="EMBL" id="CM044705">
    <property type="protein sequence ID" value="KAI5663291.1"/>
    <property type="molecule type" value="Genomic_DNA"/>
</dbReference>
<accession>A0ACC0ARN9</accession>
<protein>
    <submittedName>
        <fullName evidence="1">Uncharacterized protein</fullName>
    </submittedName>
</protein>
<keyword evidence="2" id="KW-1185">Reference proteome</keyword>
<gene>
    <name evidence="1" type="ORF">M9H77_22614</name>
</gene>
<reference evidence="2" key="1">
    <citation type="journal article" date="2023" name="Nat. Plants">
        <title>Single-cell RNA sequencing provides a high-resolution roadmap for understanding the multicellular compartmentation of specialized metabolism.</title>
        <authorList>
            <person name="Sun S."/>
            <person name="Shen X."/>
            <person name="Li Y."/>
            <person name="Li Y."/>
            <person name="Wang S."/>
            <person name="Li R."/>
            <person name="Zhang H."/>
            <person name="Shen G."/>
            <person name="Guo B."/>
            <person name="Wei J."/>
            <person name="Xu J."/>
            <person name="St-Pierre B."/>
            <person name="Chen S."/>
            <person name="Sun C."/>
        </authorList>
    </citation>
    <scope>NUCLEOTIDE SEQUENCE [LARGE SCALE GENOMIC DNA]</scope>
</reference>
<organism evidence="1 2">
    <name type="scientific">Catharanthus roseus</name>
    <name type="common">Madagascar periwinkle</name>
    <name type="synonym">Vinca rosea</name>
    <dbReference type="NCBI Taxonomy" id="4058"/>
    <lineage>
        <taxon>Eukaryota</taxon>
        <taxon>Viridiplantae</taxon>
        <taxon>Streptophyta</taxon>
        <taxon>Embryophyta</taxon>
        <taxon>Tracheophyta</taxon>
        <taxon>Spermatophyta</taxon>
        <taxon>Magnoliopsida</taxon>
        <taxon>eudicotyledons</taxon>
        <taxon>Gunneridae</taxon>
        <taxon>Pentapetalae</taxon>
        <taxon>asterids</taxon>
        <taxon>lamiids</taxon>
        <taxon>Gentianales</taxon>
        <taxon>Apocynaceae</taxon>
        <taxon>Rauvolfioideae</taxon>
        <taxon>Vinceae</taxon>
        <taxon>Catharanthinae</taxon>
        <taxon>Catharanthus</taxon>
    </lineage>
</organism>
<evidence type="ECO:0000313" key="1">
    <source>
        <dbReference type="EMBL" id="KAI5663291.1"/>
    </source>
</evidence>
<comment type="caution">
    <text evidence="1">The sequence shown here is derived from an EMBL/GenBank/DDBJ whole genome shotgun (WGS) entry which is preliminary data.</text>
</comment>
<sequence length="203" mass="22011">MGGTNLNLVNNQFSGQISEPEDASPSPLESLDLSGNRLEGPFPHFLFNLRNSITMNCKGNLSALTSIDASSNNFQGQIPETVGELSSLRLLNLSNNAFTAQIPPSMGNLNHLEALDLSLNKLSGKIPEQLGRLTFLNFLNFSYNHLEGRIPGGKQIQTFTESSFAGNDGICGFPLNQVYKIITAPAPSQQISEEKKAYPVVDI</sequence>
<proteinExistence type="predicted"/>
<name>A0ACC0ARN9_CATRO</name>
<dbReference type="Proteomes" id="UP001060085">
    <property type="component" value="Linkage Group LG05"/>
</dbReference>